<evidence type="ECO:0000313" key="2">
    <source>
        <dbReference type="Proteomes" id="UP001386437"/>
    </source>
</evidence>
<accession>A0ABU8ILT8</accession>
<evidence type="ECO:0000313" key="1">
    <source>
        <dbReference type="EMBL" id="MEI5996557.1"/>
    </source>
</evidence>
<name>A0ABU8ILT8_9BURK</name>
<gene>
    <name evidence="1" type="ORF">H3V53_04865</name>
</gene>
<dbReference type="RefSeq" id="WP_336596980.1">
    <property type="nucleotide sequence ID" value="NZ_JACFYJ010000005.1"/>
</dbReference>
<dbReference type="Proteomes" id="UP001386437">
    <property type="component" value="Unassembled WGS sequence"/>
</dbReference>
<protein>
    <recommendedName>
        <fullName evidence="3">Beta-lactamase</fullName>
    </recommendedName>
</protein>
<dbReference type="EMBL" id="JACFYJ010000005">
    <property type="protein sequence ID" value="MEI5996557.1"/>
    <property type="molecule type" value="Genomic_DNA"/>
</dbReference>
<reference evidence="1 2" key="1">
    <citation type="journal article" date="2022" name="Arch. Microbiol.">
        <title>Paraburkholderia bengalensis sp. nov. isolated from roots of Oryza sativa, IR64.</title>
        <authorList>
            <person name="Nag P."/>
            <person name="Mondal N."/>
            <person name="Sarkar J."/>
            <person name="Das S."/>
        </authorList>
    </citation>
    <scope>NUCLEOTIDE SEQUENCE [LARGE SCALE GENOMIC DNA]</scope>
    <source>
        <strain evidence="1 2">IR64_4_BI</strain>
    </source>
</reference>
<sequence>MPLRRLEGFDDSMAALAQPWNAPAIGVCVVVDGERVLTRGYGLREYESSGRSRHGEVAPLDQMTGAGRFVHRKAARA</sequence>
<keyword evidence="2" id="KW-1185">Reference proteome</keyword>
<organism evidence="1 2">
    <name type="scientific">Paraburkholderia bengalensis</name>
    <dbReference type="NCBI Taxonomy" id="2747562"/>
    <lineage>
        <taxon>Bacteria</taxon>
        <taxon>Pseudomonadati</taxon>
        <taxon>Pseudomonadota</taxon>
        <taxon>Betaproteobacteria</taxon>
        <taxon>Burkholderiales</taxon>
        <taxon>Burkholderiaceae</taxon>
        <taxon>Paraburkholderia</taxon>
    </lineage>
</organism>
<proteinExistence type="predicted"/>
<comment type="caution">
    <text evidence="1">The sequence shown here is derived from an EMBL/GenBank/DDBJ whole genome shotgun (WGS) entry which is preliminary data.</text>
</comment>
<evidence type="ECO:0008006" key="3">
    <source>
        <dbReference type="Google" id="ProtNLM"/>
    </source>
</evidence>